<keyword evidence="2" id="KW-1185">Reference proteome</keyword>
<gene>
    <name evidence="1" type="ORF">RM445_01330</name>
</gene>
<sequence>MTTSPSEFGTAACHELLVRLAGRLPDRLLWRLREWLASGAHSAVAALLPRALLRNRVGLTDDERDLLETAVAGHAPRKLLDAVLTLATADEPDVTFRPAPTADTTALCLLAVARGESGCTELRQALRGNGRHAQRVVLVRADGPRPWALAGTLARLLRAHGDPAPCVEVLPAGDPPAYHRAALAGSTLLWRRPEAPTAGH</sequence>
<reference evidence="2" key="1">
    <citation type="submission" date="2023-07" db="EMBL/GenBank/DDBJ databases">
        <title>30 novel species of actinomycetes from the DSMZ collection.</title>
        <authorList>
            <person name="Nouioui I."/>
        </authorList>
    </citation>
    <scope>NUCLEOTIDE SEQUENCE [LARGE SCALE GENOMIC DNA]</scope>
    <source>
        <strain evidence="2">DSM 45834</strain>
    </source>
</reference>
<accession>A0ABU2N2P9</accession>
<protein>
    <submittedName>
        <fullName evidence="1">Uncharacterized protein</fullName>
    </submittedName>
</protein>
<evidence type="ECO:0000313" key="1">
    <source>
        <dbReference type="EMBL" id="MDT0348165.1"/>
    </source>
</evidence>
<dbReference type="EMBL" id="JAVREJ010000001">
    <property type="protein sequence ID" value="MDT0348165.1"/>
    <property type="molecule type" value="Genomic_DNA"/>
</dbReference>
<name>A0ABU2N2P9_9PSEU</name>
<dbReference type="RefSeq" id="WP_311554065.1">
    <property type="nucleotide sequence ID" value="NZ_JAVREJ010000001.1"/>
</dbReference>
<comment type="caution">
    <text evidence="1">The sequence shown here is derived from an EMBL/GenBank/DDBJ whole genome shotgun (WGS) entry which is preliminary data.</text>
</comment>
<evidence type="ECO:0000313" key="2">
    <source>
        <dbReference type="Proteomes" id="UP001183202"/>
    </source>
</evidence>
<proteinExistence type="predicted"/>
<dbReference type="Proteomes" id="UP001183202">
    <property type="component" value="Unassembled WGS sequence"/>
</dbReference>
<organism evidence="1 2">
    <name type="scientific">Pseudonocardia charpentierae</name>
    <dbReference type="NCBI Taxonomy" id="3075545"/>
    <lineage>
        <taxon>Bacteria</taxon>
        <taxon>Bacillati</taxon>
        <taxon>Actinomycetota</taxon>
        <taxon>Actinomycetes</taxon>
        <taxon>Pseudonocardiales</taxon>
        <taxon>Pseudonocardiaceae</taxon>
        <taxon>Pseudonocardia</taxon>
    </lineage>
</organism>